<evidence type="ECO:0000256" key="3">
    <source>
        <dbReference type="ARBA" id="ARBA00022630"/>
    </source>
</evidence>
<dbReference type="PANTHER" id="PTHR43884:SF12">
    <property type="entry name" value="ISOVALERYL-COA DEHYDROGENASE, MITOCHONDRIAL-RELATED"/>
    <property type="match status" value="1"/>
</dbReference>
<evidence type="ECO:0000313" key="14">
    <source>
        <dbReference type="Proteomes" id="UP000379480"/>
    </source>
</evidence>
<dbReference type="GO" id="GO:0050660">
    <property type="term" value="F:flavin adenine dinucleotide binding"/>
    <property type="evidence" value="ECO:0007669"/>
    <property type="project" value="InterPro"/>
</dbReference>
<evidence type="ECO:0000259" key="10">
    <source>
        <dbReference type="Pfam" id="PF00441"/>
    </source>
</evidence>
<dbReference type="InterPro" id="IPR009075">
    <property type="entry name" value="AcylCo_DH/oxidase_C"/>
</dbReference>
<dbReference type="Pfam" id="PF00441">
    <property type="entry name" value="Acyl-CoA_dh_1"/>
    <property type="match status" value="1"/>
</dbReference>
<dbReference type="Gene3D" id="1.20.140.10">
    <property type="entry name" value="Butyryl-CoA Dehydrogenase, subunit A, domain 3"/>
    <property type="match status" value="1"/>
</dbReference>
<organism evidence="13 14">
    <name type="scientific">Pseudomonas fluorescens</name>
    <dbReference type="NCBI Taxonomy" id="294"/>
    <lineage>
        <taxon>Bacteria</taxon>
        <taxon>Pseudomonadati</taxon>
        <taxon>Pseudomonadota</taxon>
        <taxon>Gammaproteobacteria</taxon>
        <taxon>Pseudomonadales</taxon>
        <taxon>Pseudomonadaceae</taxon>
        <taxon>Pseudomonas</taxon>
    </lineage>
</organism>
<evidence type="ECO:0000259" key="12">
    <source>
        <dbReference type="Pfam" id="PF02771"/>
    </source>
</evidence>
<comment type="similarity">
    <text evidence="2 9">Belongs to the acyl-CoA dehydrogenase family.</text>
</comment>
<keyword evidence="3 9" id="KW-0285">Flavoprotein</keyword>
<dbReference type="InterPro" id="IPR009100">
    <property type="entry name" value="AcylCoA_DH/oxidase_NM_dom_sf"/>
</dbReference>
<dbReference type="InterPro" id="IPR036250">
    <property type="entry name" value="AcylCo_DH-like_C"/>
</dbReference>
<comment type="catalytic activity">
    <reaction evidence="5">
        <text>3-sulfinopropanoyl-CoA + H2O = propanoyl-CoA + sulfite + H(+)</text>
        <dbReference type="Rhea" id="RHEA:41624"/>
        <dbReference type="ChEBI" id="CHEBI:15377"/>
        <dbReference type="ChEBI" id="CHEBI:15378"/>
        <dbReference type="ChEBI" id="CHEBI:17359"/>
        <dbReference type="ChEBI" id="CHEBI:57392"/>
        <dbReference type="ChEBI" id="CHEBI:78349"/>
        <dbReference type="EC" id="3.13.1.4"/>
    </reaction>
    <physiologicalReaction direction="left-to-right" evidence="5">
        <dbReference type="Rhea" id="RHEA:41625"/>
    </physiologicalReaction>
</comment>
<reference evidence="13 14" key="1">
    <citation type="submission" date="2019-09" db="EMBL/GenBank/DDBJ databases">
        <authorList>
            <person name="Chandra G."/>
            <person name="Truman W A."/>
        </authorList>
    </citation>
    <scope>NUCLEOTIDE SEQUENCE [LARGE SCALE GENOMIC DNA]</scope>
    <source>
        <strain evidence="13">PS723</strain>
    </source>
</reference>
<keyword evidence="9 13" id="KW-0560">Oxidoreductase</keyword>
<feature type="domain" description="Acyl-CoA oxidase/dehydrogenase middle" evidence="11">
    <location>
        <begin position="141"/>
        <end position="233"/>
    </location>
</feature>
<evidence type="ECO:0000256" key="9">
    <source>
        <dbReference type="RuleBase" id="RU362125"/>
    </source>
</evidence>
<dbReference type="InterPro" id="IPR006091">
    <property type="entry name" value="Acyl-CoA_Oxase/DH_mid-dom"/>
</dbReference>
<dbReference type="Pfam" id="PF02770">
    <property type="entry name" value="Acyl-CoA_dh_M"/>
    <property type="match status" value="1"/>
</dbReference>
<evidence type="ECO:0000256" key="7">
    <source>
        <dbReference type="ARBA" id="ARBA00068311"/>
    </source>
</evidence>
<evidence type="ECO:0000256" key="5">
    <source>
        <dbReference type="ARBA" id="ARBA00052938"/>
    </source>
</evidence>
<name>A0A5E7F293_PSEFL</name>
<evidence type="ECO:0000313" key="13">
    <source>
        <dbReference type="EMBL" id="VVO33478.1"/>
    </source>
</evidence>
<feature type="domain" description="Acyl-CoA dehydrogenase/oxidase N-terminal" evidence="12">
    <location>
        <begin position="20"/>
        <end position="137"/>
    </location>
</feature>
<dbReference type="Pfam" id="PF02771">
    <property type="entry name" value="Acyl-CoA_dh_N"/>
    <property type="match status" value="1"/>
</dbReference>
<evidence type="ECO:0000259" key="11">
    <source>
        <dbReference type="Pfam" id="PF02770"/>
    </source>
</evidence>
<dbReference type="AlphaFoldDB" id="A0A5E7F293"/>
<accession>A0A5E7F293</accession>
<evidence type="ECO:0000256" key="8">
    <source>
        <dbReference type="ARBA" id="ARBA00075603"/>
    </source>
</evidence>
<dbReference type="EC" id="3.13.1.4" evidence="6"/>
<keyword evidence="4 9" id="KW-0274">FAD</keyword>
<feature type="domain" description="Acyl-CoA dehydrogenase/oxidase C-terminal" evidence="10">
    <location>
        <begin position="245"/>
        <end position="401"/>
    </location>
</feature>
<dbReference type="SUPFAM" id="SSF56645">
    <property type="entry name" value="Acyl-CoA dehydrogenase NM domain-like"/>
    <property type="match status" value="1"/>
</dbReference>
<dbReference type="Proteomes" id="UP000379480">
    <property type="component" value="Unassembled WGS sequence"/>
</dbReference>
<proteinExistence type="inferred from homology"/>
<evidence type="ECO:0000256" key="6">
    <source>
        <dbReference type="ARBA" id="ARBA00066461"/>
    </source>
</evidence>
<dbReference type="RefSeq" id="WP_150806465.1">
    <property type="nucleotide sequence ID" value="NZ_CABVHY010000032.1"/>
</dbReference>
<dbReference type="EMBL" id="CABVHY010000032">
    <property type="protein sequence ID" value="VVO33478.1"/>
    <property type="molecule type" value="Genomic_DNA"/>
</dbReference>
<evidence type="ECO:0000256" key="1">
    <source>
        <dbReference type="ARBA" id="ARBA00001974"/>
    </source>
</evidence>
<dbReference type="OrthoDB" id="9780544at2"/>
<dbReference type="InterPro" id="IPR013786">
    <property type="entry name" value="AcylCoA_DH/ox_N"/>
</dbReference>
<protein>
    <recommendedName>
        <fullName evidence="7">3-sulfinopropanoyl-CoA desulfinase</fullName>
        <ecNumber evidence="6">3.13.1.4</ecNumber>
    </recommendedName>
    <alternativeName>
        <fullName evidence="8">3-sulfinopropionyl coenzyme A desulfinase</fullName>
    </alternativeName>
</protein>
<dbReference type="Gene3D" id="1.10.540.10">
    <property type="entry name" value="Acyl-CoA dehydrogenase/oxidase, N-terminal domain"/>
    <property type="match status" value="1"/>
</dbReference>
<dbReference type="PANTHER" id="PTHR43884">
    <property type="entry name" value="ACYL-COA DEHYDROGENASE"/>
    <property type="match status" value="1"/>
</dbReference>
<dbReference type="InterPro" id="IPR046373">
    <property type="entry name" value="Acyl-CoA_Oxase/DH_mid-dom_sf"/>
</dbReference>
<dbReference type="PIRSF" id="PIRSF016578">
    <property type="entry name" value="HsaA"/>
    <property type="match status" value="1"/>
</dbReference>
<dbReference type="FunFam" id="1.20.140.10:FF:000004">
    <property type="entry name" value="Acyl-CoA dehydrogenase FadE25"/>
    <property type="match status" value="1"/>
</dbReference>
<dbReference type="Gene3D" id="2.40.110.10">
    <property type="entry name" value="Butyryl-CoA Dehydrogenase, subunit A, domain 2"/>
    <property type="match status" value="1"/>
</dbReference>
<sequence length="408" mass="44653">MSTVTPRISDQIYDDLWLPDETLAVRKQVRDFAETVLRPIAHQLNNTPESVAAFPWQLLKQMGNAGLLRIPFEKQYGGAGLEYPTLATMIMLEEIAYVSSGVAAALIDVQLILFGHTLKHAQPSIKEKLFPALCRGEIVGAFATSEPDASTDLSVKALKTEARKVEGGYRISGRKRWITNSPVAHYMFVLCKMEDGMTMLLVDMSSDGVRVGEPDKKMGNHCQLTADVYFEDVFVPDENLVGNSGAGLKAALTSLTLGRVGIGACGVGMAQAAFDFASAYMKQREIFGKTIAQFQYWQFKFAEYATQLENARNLYVKAALVVDKKRPNIQSMCAMAKLIGSSLAGDVARDAIQVCGGYGFVKELAATGEQFPLEAIYRDSKIGEIYEGANEVQRLVIARAIFGKECVG</sequence>
<gene>
    <name evidence="13" type="primary">mmgC_3</name>
    <name evidence="13" type="ORF">PS723_05185</name>
</gene>
<dbReference type="SUPFAM" id="SSF47203">
    <property type="entry name" value="Acyl-CoA dehydrogenase C-terminal domain-like"/>
    <property type="match status" value="1"/>
</dbReference>
<comment type="cofactor">
    <cofactor evidence="1 9">
        <name>FAD</name>
        <dbReference type="ChEBI" id="CHEBI:57692"/>
    </cofactor>
</comment>
<dbReference type="GO" id="GO:0003995">
    <property type="term" value="F:acyl-CoA dehydrogenase activity"/>
    <property type="evidence" value="ECO:0007669"/>
    <property type="project" value="TreeGrafter"/>
</dbReference>
<evidence type="ECO:0000256" key="2">
    <source>
        <dbReference type="ARBA" id="ARBA00009347"/>
    </source>
</evidence>
<dbReference type="InterPro" id="IPR037069">
    <property type="entry name" value="AcylCoA_DH/ox_N_sf"/>
</dbReference>
<evidence type="ECO:0000256" key="4">
    <source>
        <dbReference type="ARBA" id="ARBA00022827"/>
    </source>
</evidence>